<dbReference type="EMBL" id="CAJNOL010000254">
    <property type="protein sequence ID" value="CAF0965158.1"/>
    <property type="molecule type" value="Genomic_DNA"/>
</dbReference>
<gene>
    <name evidence="2" type="ORF">JXQ802_LOCUS12379</name>
    <name evidence="1" type="ORF">PYM288_LOCUS3946</name>
</gene>
<evidence type="ECO:0000313" key="3">
    <source>
        <dbReference type="Proteomes" id="UP000663854"/>
    </source>
</evidence>
<reference evidence="1" key="1">
    <citation type="submission" date="2021-02" db="EMBL/GenBank/DDBJ databases">
        <authorList>
            <person name="Nowell W R."/>
        </authorList>
    </citation>
    <scope>NUCLEOTIDE SEQUENCE</scope>
</reference>
<keyword evidence="4" id="KW-1185">Reference proteome</keyword>
<evidence type="ECO:0000313" key="4">
    <source>
        <dbReference type="Proteomes" id="UP000663870"/>
    </source>
</evidence>
<dbReference type="Proteomes" id="UP000663854">
    <property type="component" value="Unassembled WGS sequence"/>
</dbReference>
<organism evidence="1 3">
    <name type="scientific">Rotaria sordida</name>
    <dbReference type="NCBI Taxonomy" id="392033"/>
    <lineage>
        <taxon>Eukaryota</taxon>
        <taxon>Metazoa</taxon>
        <taxon>Spiralia</taxon>
        <taxon>Gnathifera</taxon>
        <taxon>Rotifera</taxon>
        <taxon>Eurotatoria</taxon>
        <taxon>Bdelloidea</taxon>
        <taxon>Philodinida</taxon>
        <taxon>Philodinidae</taxon>
        <taxon>Rotaria</taxon>
    </lineage>
</organism>
<dbReference type="AlphaFoldDB" id="A0A813RZH5"/>
<evidence type="ECO:0000313" key="1">
    <source>
        <dbReference type="EMBL" id="CAF0787356.1"/>
    </source>
</evidence>
<sequence>MGSILNRSWIEDNETYIKIRKDKQIQQHQNFDFIKTYELLNKNFDQQQIMKINVLTKYETFVLIDPLDASNNYSITENNVGNQPWQFFHDVNNSFYPVKSHQMTPSHNISYNPNEYIHVEVPDMIKNQSQTVMFDEHLPKK</sequence>
<name>A0A813RZH5_9BILA</name>
<evidence type="ECO:0000313" key="2">
    <source>
        <dbReference type="EMBL" id="CAF0965158.1"/>
    </source>
</evidence>
<protein>
    <submittedName>
        <fullName evidence="1">Uncharacterized protein</fullName>
    </submittedName>
</protein>
<dbReference type="Proteomes" id="UP000663870">
    <property type="component" value="Unassembled WGS sequence"/>
</dbReference>
<comment type="caution">
    <text evidence="1">The sequence shown here is derived from an EMBL/GenBank/DDBJ whole genome shotgun (WGS) entry which is preliminary data.</text>
</comment>
<proteinExistence type="predicted"/>
<accession>A0A813RZH5</accession>
<dbReference type="EMBL" id="CAJNOH010000033">
    <property type="protein sequence ID" value="CAF0787356.1"/>
    <property type="molecule type" value="Genomic_DNA"/>
</dbReference>